<reference evidence="4" key="1">
    <citation type="submission" date="2017-02" db="UniProtKB">
        <authorList>
            <consortium name="WormBaseParasite"/>
        </authorList>
    </citation>
    <scope>IDENTIFICATION</scope>
</reference>
<evidence type="ECO:0000313" key="3">
    <source>
        <dbReference type="Proteomes" id="UP000282613"/>
    </source>
</evidence>
<dbReference type="AlphaFoldDB" id="A0A0R3WBZ0"/>
<organism evidence="4">
    <name type="scientific">Taenia asiatica</name>
    <name type="common">Asian tapeworm</name>
    <dbReference type="NCBI Taxonomy" id="60517"/>
    <lineage>
        <taxon>Eukaryota</taxon>
        <taxon>Metazoa</taxon>
        <taxon>Spiralia</taxon>
        <taxon>Lophotrochozoa</taxon>
        <taxon>Platyhelminthes</taxon>
        <taxon>Cestoda</taxon>
        <taxon>Eucestoda</taxon>
        <taxon>Cyclophyllidea</taxon>
        <taxon>Taeniidae</taxon>
        <taxon>Taenia</taxon>
    </lineage>
</organism>
<gene>
    <name evidence="2" type="ORF">TASK_LOCUS8184</name>
</gene>
<keyword evidence="3" id="KW-1185">Reference proteome</keyword>
<reference evidence="2 3" key="2">
    <citation type="submission" date="2018-11" db="EMBL/GenBank/DDBJ databases">
        <authorList>
            <consortium name="Pathogen Informatics"/>
        </authorList>
    </citation>
    <scope>NUCLEOTIDE SEQUENCE [LARGE SCALE GENOMIC DNA]</scope>
</reference>
<feature type="signal peptide" evidence="1">
    <location>
        <begin position="1"/>
        <end position="20"/>
    </location>
</feature>
<dbReference type="EMBL" id="UYRS01018742">
    <property type="protein sequence ID" value="VDK39709.1"/>
    <property type="molecule type" value="Genomic_DNA"/>
</dbReference>
<accession>A0A0R3WBZ0</accession>
<sequence length="479" mass="54692">MMKQLLFFFAMVLYPKLAQCVKDCLAKTSCKLKEEEIIGRSVVNEVEEECLELQTMRQLLFFLAEMLYPQLAQSAKTNLATTPCELKAEEISGKCVDEEIEVKVSELDEMKKLLLIFVEMLYPTLVQCVKTCLAKTSCELKAEEVMERSANEEVEINVSEMNEVKQLLLLFTEMLFPQAEQSVKTCLIENPCELKTEEVTGRSVDEDVVAKPGEVDEMSQLLFFLAEMLYPQAEQSVKTCLIENPCELKTEEVTGRSVDEDVVAKPGEVNEMSQLLLFLAEMLYPQLAHYGKTCTATTPSPLKWEELFGKSLLEEAQVEASETDEMKQLLHLFNEIFYPKITVCTKLCSAKTPSVWKIRNLIGSNAVKEVELEEYEIQKMKKVLLFFVEMLYPRLSEGSMTWLVKTPCVLMPKNYFGEMVVEEVELQECEVRSMKKVLGFFADLLFPQLAHCMKIWANEIPCALKVTIIKSCVMKEIDV</sequence>
<proteinExistence type="predicted"/>
<keyword evidence="1" id="KW-0732">Signal</keyword>
<protein>
    <submittedName>
        <fullName evidence="4">Zw10 kinetochore protein</fullName>
    </submittedName>
</protein>
<dbReference type="OrthoDB" id="6261467at2759"/>
<dbReference type="STRING" id="60517.A0A0R3WBZ0"/>
<evidence type="ECO:0000313" key="4">
    <source>
        <dbReference type="WBParaSite" id="TASK_0000818301-mRNA-1"/>
    </source>
</evidence>
<evidence type="ECO:0000313" key="2">
    <source>
        <dbReference type="EMBL" id="VDK39709.1"/>
    </source>
</evidence>
<feature type="chain" id="PRO_5043132798" evidence="1">
    <location>
        <begin position="21"/>
        <end position="479"/>
    </location>
</feature>
<name>A0A0R3WBZ0_TAEAS</name>
<dbReference type="WBParaSite" id="TASK_0000818301-mRNA-1">
    <property type="protein sequence ID" value="TASK_0000818301-mRNA-1"/>
    <property type="gene ID" value="TASK_0000818301"/>
</dbReference>
<dbReference type="Proteomes" id="UP000282613">
    <property type="component" value="Unassembled WGS sequence"/>
</dbReference>
<evidence type="ECO:0000256" key="1">
    <source>
        <dbReference type="SAM" id="SignalP"/>
    </source>
</evidence>